<evidence type="ECO:0000256" key="5">
    <source>
        <dbReference type="ARBA" id="ARBA00022679"/>
    </source>
</evidence>
<dbReference type="SMART" id="SM00317">
    <property type="entry name" value="SET"/>
    <property type="match status" value="1"/>
</dbReference>
<dbReference type="PROSITE" id="PS50280">
    <property type="entry name" value="SET"/>
    <property type="match status" value="1"/>
</dbReference>
<dbReference type="PROSITE" id="PS50114">
    <property type="entry name" value="GATA_ZN_FINGER_2"/>
    <property type="match status" value="1"/>
</dbReference>
<evidence type="ECO:0000256" key="4">
    <source>
        <dbReference type="ARBA" id="ARBA00022603"/>
    </source>
</evidence>
<dbReference type="OrthoDB" id="422362at2759"/>
<evidence type="ECO:0000259" key="12">
    <source>
        <dbReference type="PROSITE" id="PS50868"/>
    </source>
</evidence>
<dbReference type="SMART" id="SM00508">
    <property type="entry name" value="PostSET"/>
    <property type="match status" value="1"/>
</dbReference>
<evidence type="ECO:0000256" key="6">
    <source>
        <dbReference type="ARBA" id="ARBA00022691"/>
    </source>
</evidence>
<dbReference type="GO" id="GO:0005634">
    <property type="term" value="C:nucleus"/>
    <property type="evidence" value="ECO:0007669"/>
    <property type="project" value="UniProtKB-SubCell"/>
</dbReference>
<evidence type="ECO:0000256" key="1">
    <source>
        <dbReference type="ARBA" id="ARBA00004123"/>
    </source>
</evidence>
<evidence type="ECO:0000256" key="3">
    <source>
        <dbReference type="ARBA" id="ARBA00022454"/>
    </source>
</evidence>
<evidence type="ECO:0000256" key="9">
    <source>
        <dbReference type="SAM" id="MobiDB-lite"/>
    </source>
</evidence>
<evidence type="ECO:0000259" key="11">
    <source>
        <dbReference type="PROSITE" id="PS50280"/>
    </source>
</evidence>
<dbReference type="STRING" id="1263082.A0A068RMB1"/>
<dbReference type="GO" id="GO:0043565">
    <property type="term" value="F:sequence-specific DNA binding"/>
    <property type="evidence" value="ECO:0007669"/>
    <property type="project" value="InterPro"/>
</dbReference>
<feature type="compositionally biased region" description="Polar residues" evidence="9">
    <location>
        <begin position="60"/>
        <end position="75"/>
    </location>
</feature>
<keyword evidence="8" id="KW-0863">Zinc-finger</keyword>
<feature type="domain" description="Post-SET" evidence="12">
    <location>
        <begin position="545"/>
        <end position="561"/>
    </location>
</feature>
<feature type="compositionally biased region" description="Low complexity" evidence="9">
    <location>
        <begin position="14"/>
        <end position="23"/>
    </location>
</feature>
<dbReference type="PROSITE" id="PS50868">
    <property type="entry name" value="POST_SET"/>
    <property type="match status" value="1"/>
</dbReference>
<evidence type="ECO:0000313" key="15">
    <source>
        <dbReference type="Proteomes" id="UP000027586"/>
    </source>
</evidence>
<dbReference type="AlphaFoldDB" id="A0A068RMB1"/>
<feature type="domain" description="SET" evidence="11">
    <location>
        <begin position="420"/>
        <end position="537"/>
    </location>
</feature>
<dbReference type="InterPro" id="IPR006560">
    <property type="entry name" value="AWS_dom"/>
</dbReference>
<feature type="compositionally biased region" description="Polar residues" evidence="9">
    <location>
        <begin position="118"/>
        <end position="137"/>
    </location>
</feature>
<comment type="subcellular location">
    <subcellularLocation>
        <location evidence="2">Chromosome</location>
    </subcellularLocation>
    <subcellularLocation>
        <location evidence="1">Nucleus</location>
    </subcellularLocation>
</comment>
<dbReference type="SUPFAM" id="SSF57716">
    <property type="entry name" value="Glucocorticoid receptor-like (DNA-binding domain)"/>
    <property type="match status" value="1"/>
</dbReference>
<dbReference type="InterPro" id="IPR013088">
    <property type="entry name" value="Znf_NHR/GATA"/>
</dbReference>
<dbReference type="SMART" id="SM00570">
    <property type="entry name" value="AWS"/>
    <property type="match status" value="1"/>
</dbReference>
<dbReference type="EMBL" id="CBTN010000005">
    <property type="protein sequence ID" value="CDH50066.1"/>
    <property type="molecule type" value="Genomic_DNA"/>
</dbReference>
<feature type="region of interest" description="Disordered" evidence="9">
    <location>
        <begin position="1"/>
        <end position="84"/>
    </location>
</feature>
<feature type="domain" description="GATA-type" evidence="10">
    <location>
        <begin position="155"/>
        <end position="194"/>
    </location>
</feature>
<evidence type="ECO:0000256" key="7">
    <source>
        <dbReference type="ARBA" id="ARBA00023242"/>
    </source>
</evidence>
<organism evidence="14 15">
    <name type="scientific">Lichtheimia corymbifera JMRC:FSU:9682</name>
    <dbReference type="NCBI Taxonomy" id="1263082"/>
    <lineage>
        <taxon>Eukaryota</taxon>
        <taxon>Fungi</taxon>
        <taxon>Fungi incertae sedis</taxon>
        <taxon>Mucoromycota</taxon>
        <taxon>Mucoromycotina</taxon>
        <taxon>Mucoromycetes</taxon>
        <taxon>Mucorales</taxon>
        <taxon>Lichtheimiaceae</taxon>
        <taxon>Lichtheimia</taxon>
    </lineage>
</organism>
<keyword evidence="15" id="KW-1185">Reference proteome</keyword>
<dbReference type="GO" id="GO:0008270">
    <property type="term" value="F:zinc ion binding"/>
    <property type="evidence" value="ECO:0007669"/>
    <property type="project" value="UniProtKB-KW"/>
</dbReference>
<gene>
    <name evidence="14" type="ORF">LCOR_01788.1</name>
</gene>
<dbReference type="Pfam" id="PF00320">
    <property type="entry name" value="GATA"/>
    <property type="match status" value="1"/>
</dbReference>
<dbReference type="InterPro" id="IPR000679">
    <property type="entry name" value="Znf_GATA"/>
</dbReference>
<dbReference type="VEuPathDB" id="FungiDB:LCOR_01788.1"/>
<feature type="compositionally biased region" description="Pro residues" evidence="9">
    <location>
        <begin position="1"/>
        <end position="13"/>
    </location>
</feature>
<dbReference type="InterPro" id="IPR001214">
    <property type="entry name" value="SET_dom"/>
</dbReference>
<keyword evidence="8" id="KW-0479">Metal-binding</keyword>
<dbReference type="GO" id="GO:0005694">
    <property type="term" value="C:chromosome"/>
    <property type="evidence" value="ECO:0007669"/>
    <property type="project" value="UniProtKB-SubCell"/>
</dbReference>
<sequence>MTAIPQPPAPPTAPTTTLGIPAGSHELPQPLNDMTNTNDILQFDSEKGMIDDDSPPILDQQESTATTTVKGSDTALTADGDDDKTSMVDASVMAVVDAFKEPPDVALSLDTANDETPIPTSQESSVSTPVDTPNDTTPLVEPSATDISVKEISITPPNKWCRRCGVTETARWRGGPLGTSTLCNACGLRWKNRGYPTQGYDHMAYPPPALPVDERPLKRRAITRQRNRNNISKADDTSSEDESTTTTKSSPAPHIEEHIASLSDFIPQDTFQRLLCQRKTFLKAGMYSTHYKQPLNGKKKSATKEKKKFSLPLPMHQGTWLLRKEKEFSLPPSIVEEHNLGILAPTYIQISSNIPLGAKSKGKHGVQETPPCQCKRPAEGKMGCGEDCLNRMMFYECDPQTCASGDQCGNRRFQNKAFVKELEPFQTMQGRGWGLRTLVDIPKGRLITEYCGEIITQDMCDQRMRTAYKNKQNFYFLEYSPGLVIDAGIKGSQARFINHSCEPNCHIEKWSLRNEIFVGVFASRDISKDEELFYDYNFATFGGGQDQTCYCGSPQCRGTMGRKSRRDRT</sequence>
<dbReference type="InterPro" id="IPR046341">
    <property type="entry name" value="SET_dom_sf"/>
</dbReference>
<evidence type="ECO:0000259" key="13">
    <source>
        <dbReference type="PROSITE" id="PS51215"/>
    </source>
</evidence>
<feature type="region of interest" description="Disordered" evidence="9">
    <location>
        <begin position="109"/>
        <end position="141"/>
    </location>
</feature>
<keyword evidence="8" id="KW-0862">Zinc</keyword>
<dbReference type="SMART" id="SM00401">
    <property type="entry name" value="ZnF_GATA"/>
    <property type="match status" value="1"/>
</dbReference>
<proteinExistence type="predicted"/>
<keyword evidence="6" id="KW-0949">S-adenosyl-L-methionine</keyword>
<keyword evidence="3" id="KW-0158">Chromosome</keyword>
<evidence type="ECO:0000256" key="2">
    <source>
        <dbReference type="ARBA" id="ARBA00004286"/>
    </source>
</evidence>
<dbReference type="GO" id="GO:0006355">
    <property type="term" value="P:regulation of DNA-templated transcription"/>
    <property type="evidence" value="ECO:0007669"/>
    <property type="project" value="InterPro"/>
</dbReference>
<dbReference type="GO" id="GO:0042054">
    <property type="term" value="F:histone methyltransferase activity"/>
    <property type="evidence" value="ECO:0007669"/>
    <property type="project" value="InterPro"/>
</dbReference>
<dbReference type="InterPro" id="IPR003616">
    <property type="entry name" value="Post-SET_dom"/>
</dbReference>
<protein>
    <submittedName>
        <fullName evidence="14">Histone-lysine n-methyltransferase ash1l</fullName>
    </submittedName>
</protein>
<reference evidence="14" key="1">
    <citation type="submission" date="2013-08" db="EMBL/GenBank/DDBJ databases">
        <title>Gene expansion shapes genome architecture in the human pathogen Lichtheimia corymbifera: an evolutionary genomics analysis in the ancient terrestrial Mucorales (Mucoromycotina).</title>
        <authorList>
            <person name="Schwartze V.U."/>
            <person name="Winter S."/>
            <person name="Shelest E."/>
            <person name="Marcet-Houben M."/>
            <person name="Horn F."/>
            <person name="Wehner S."/>
            <person name="Hoffmann K."/>
            <person name="Riege K."/>
            <person name="Sammeth M."/>
            <person name="Nowrousian M."/>
            <person name="Valiante V."/>
            <person name="Linde J."/>
            <person name="Jacobsen I.D."/>
            <person name="Marz M."/>
            <person name="Brakhage A.A."/>
            <person name="Gabaldon T."/>
            <person name="Bocker S."/>
            <person name="Voigt K."/>
        </authorList>
    </citation>
    <scope>NUCLEOTIDE SEQUENCE [LARGE SCALE GENOMIC DNA]</scope>
    <source>
        <strain evidence="14">FSU 9682</strain>
    </source>
</reference>
<dbReference type="SUPFAM" id="SSF82199">
    <property type="entry name" value="SET domain"/>
    <property type="match status" value="1"/>
</dbReference>
<feature type="region of interest" description="Disordered" evidence="9">
    <location>
        <begin position="220"/>
        <end position="254"/>
    </location>
</feature>
<name>A0A068RMB1_9FUNG</name>
<feature type="domain" description="AWS" evidence="13">
    <location>
        <begin position="367"/>
        <end position="417"/>
    </location>
</feature>
<dbReference type="Gene3D" id="2.170.270.10">
    <property type="entry name" value="SET domain"/>
    <property type="match status" value="1"/>
</dbReference>
<evidence type="ECO:0000313" key="14">
    <source>
        <dbReference type="EMBL" id="CDH50066.1"/>
    </source>
</evidence>
<keyword evidence="7" id="KW-0539">Nucleus</keyword>
<dbReference type="PROSITE" id="PS51215">
    <property type="entry name" value="AWS"/>
    <property type="match status" value="1"/>
</dbReference>
<accession>A0A068RMB1</accession>
<dbReference type="Gene3D" id="3.30.50.10">
    <property type="entry name" value="Erythroid Transcription Factor GATA-1, subunit A"/>
    <property type="match status" value="1"/>
</dbReference>
<dbReference type="Pfam" id="PF17907">
    <property type="entry name" value="AWS"/>
    <property type="match status" value="1"/>
</dbReference>
<dbReference type="CDD" id="cd00202">
    <property type="entry name" value="ZnF_GATA"/>
    <property type="match status" value="1"/>
</dbReference>
<dbReference type="PANTHER" id="PTHR22884">
    <property type="entry name" value="SET DOMAIN PROTEINS"/>
    <property type="match status" value="1"/>
</dbReference>
<comment type="caution">
    <text evidence="14">The sequence shown here is derived from an EMBL/GenBank/DDBJ whole genome shotgun (WGS) entry which is preliminary data.</text>
</comment>
<keyword evidence="5" id="KW-0808">Transferase</keyword>
<evidence type="ECO:0000259" key="10">
    <source>
        <dbReference type="PROSITE" id="PS50114"/>
    </source>
</evidence>
<dbReference type="Proteomes" id="UP000027586">
    <property type="component" value="Unassembled WGS sequence"/>
</dbReference>
<evidence type="ECO:0000256" key="8">
    <source>
        <dbReference type="PROSITE-ProRule" id="PRU00094"/>
    </source>
</evidence>
<dbReference type="Pfam" id="PF00856">
    <property type="entry name" value="SET"/>
    <property type="match status" value="1"/>
</dbReference>
<dbReference type="GO" id="GO:0032259">
    <property type="term" value="P:methylation"/>
    <property type="evidence" value="ECO:0007669"/>
    <property type="project" value="UniProtKB-KW"/>
</dbReference>
<keyword evidence="4" id="KW-0489">Methyltransferase</keyword>
<dbReference type="InterPro" id="IPR050777">
    <property type="entry name" value="SET2_Histone-Lys_MeTrsfase"/>
</dbReference>